<organism evidence="1 2">
    <name type="scientific">Hyaloscypha hepaticicola</name>
    <dbReference type="NCBI Taxonomy" id="2082293"/>
    <lineage>
        <taxon>Eukaryota</taxon>
        <taxon>Fungi</taxon>
        <taxon>Dikarya</taxon>
        <taxon>Ascomycota</taxon>
        <taxon>Pezizomycotina</taxon>
        <taxon>Leotiomycetes</taxon>
        <taxon>Helotiales</taxon>
        <taxon>Hyaloscyphaceae</taxon>
        <taxon>Hyaloscypha</taxon>
    </lineage>
</organism>
<sequence>MPRLVSKSEQIIVEVDVVVCAIRANRANTSWRRWGTDILTTSRQKIPHQHAIATSHHPKPMMLILPCQSRAAELQLFVSKNWPRRGALKAEVEKQVAASELQSKSIGTSMFASEFTSPVENHRIGYLISLYYGIKAAAHRISGTPCKLVPPLPSKLPKQQCSPVIGILLLTLPPPLIEGFLCYRGVRTKLLRMPNEYKEVGMWCWTRRAFVS</sequence>
<name>A0A2J6Q155_9HELO</name>
<proteinExistence type="predicted"/>
<accession>A0A2J6Q155</accession>
<protein>
    <submittedName>
        <fullName evidence="1">Uncharacterized protein</fullName>
    </submittedName>
</protein>
<dbReference type="Proteomes" id="UP000235672">
    <property type="component" value="Unassembled WGS sequence"/>
</dbReference>
<reference evidence="1 2" key="1">
    <citation type="submission" date="2016-05" db="EMBL/GenBank/DDBJ databases">
        <title>A degradative enzymes factory behind the ericoid mycorrhizal symbiosis.</title>
        <authorList>
            <consortium name="DOE Joint Genome Institute"/>
            <person name="Martino E."/>
            <person name="Morin E."/>
            <person name="Grelet G."/>
            <person name="Kuo A."/>
            <person name="Kohler A."/>
            <person name="Daghino S."/>
            <person name="Barry K."/>
            <person name="Choi C."/>
            <person name="Cichocki N."/>
            <person name="Clum A."/>
            <person name="Copeland A."/>
            <person name="Hainaut M."/>
            <person name="Haridas S."/>
            <person name="Labutti K."/>
            <person name="Lindquist E."/>
            <person name="Lipzen A."/>
            <person name="Khouja H.-R."/>
            <person name="Murat C."/>
            <person name="Ohm R."/>
            <person name="Olson A."/>
            <person name="Spatafora J."/>
            <person name="Veneault-Fourrey C."/>
            <person name="Henrissat B."/>
            <person name="Grigoriev I."/>
            <person name="Martin F."/>
            <person name="Perotto S."/>
        </authorList>
    </citation>
    <scope>NUCLEOTIDE SEQUENCE [LARGE SCALE GENOMIC DNA]</scope>
    <source>
        <strain evidence="1 2">UAMH 7357</strain>
    </source>
</reference>
<gene>
    <name evidence="1" type="ORF">NA56DRAFT_192375</name>
</gene>
<dbReference type="EMBL" id="KZ613487">
    <property type="protein sequence ID" value="PMD20002.1"/>
    <property type="molecule type" value="Genomic_DNA"/>
</dbReference>
<evidence type="ECO:0000313" key="2">
    <source>
        <dbReference type="Proteomes" id="UP000235672"/>
    </source>
</evidence>
<evidence type="ECO:0000313" key="1">
    <source>
        <dbReference type="EMBL" id="PMD20002.1"/>
    </source>
</evidence>
<keyword evidence="2" id="KW-1185">Reference proteome</keyword>
<dbReference type="AlphaFoldDB" id="A0A2J6Q155"/>